<evidence type="ECO:0000256" key="3">
    <source>
        <dbReference type="ARBA" id="ARBA00004906"/>
    </source>
</evidence>
<dbReference type="GO" id="GO:0016567">
    <property type="term" value="P:protein ubiquitination"/>
    <property type="evidence" value="ECO:0007669"/>
    <property type="project" value="TreeGrafter"/>
</dbReference>
<feature type="compositionally biased region" description="Basic and acidic residues" evidence="13">
    <location>
        <begin position="415"/>
        <end position="429"/>
    </location>
</feature>
<name>A0AAD8GYX2_9APIA</name>
<dbReference type="AlphaFoldDB" id="A0AAD8GYX2"/>
<dbReference type="SMART" id="SM00355">
    <property type="entry name" value="ZnF_C2H2"/>
    <property type="match status" value="4"/>
</dbReference>
<evidence type="ECO:0000256" key="6">
    <source>
        <dbReference type="ARBA" id="ARBA00022553"/>
    </source>
</evidence>
<comment type="similarity">
    <text evidence="11">Belongs to the ZNF598/HEL2 family.</text>
</comment>
<keyword evidence="5" id="KW-0963">Cytoplasm</keyword>
<keyword evidence="8" id="KW-0479">Metal-binding</keyword>
<dbReference type="Proteomes" id="UP001237642">
    <property type="component" value="Unassembled WGS sequence"/>
</dbReference>
<evidence type="ECO:0000256" key="10">
    <source>
        <dbReference type="ARBA" id="ARBA00022833"/>
    </source>
</evidence>
<evidence type="ECO:0000256" key="9">
    <source>
        <dbReference type="ARBA" id="ARBA00022771"/>
    </source>
</evidence>
<dbReference type="GO" id="GO:0072344">
    <property type="term" value="P:rescue of stalled ribosome"/>
    <property type="evidence" value="ECO:0007669"/>
    <property type="project" value="InterPro"/>
</dbReference>
<evidence type="ECO:0000256" key="2">
    <source>
        <dbReference type="ARBA" id="ARBA00004496"/>
    </source>
</evidence>
<sequence length="876" mass="96783">MDDSCAVCAESLEWVAYGPCGHKDVCSTCVVRLRFICDDRRCCICKSQSDVVFITRALGDYTRMISDFSVLPVEAKEGRVGRYWYHEDTQGYFDDLDHYKMIKAMCKLSCAACDKMGDEQGDGSRRSRKFRNIGQLKGHLFHQHRLLMCSLCLEGRKVFICEQKLYTRAQLNQHINTGDSEVDGTESERGGFMGHPMCEFCRTPFYGENELYTHMSTEHYTCHICQRQHPGQYEYYKNYDDLESHFRQGHFLCEDESCLAKKFVVFQSEAEMKRHNTLEHGGHMSRSQRSAALQIPTSFRYRRSNEQDNRRGRGRGRTFLRDRADAELSMAIEASLDTSNTDRFPDASSGSAQVTSDFGDASDSIVQPFESLATTDSEPPTRYLQALSQRSRITLQESSFPPLVTAPETSQQNTTHDEGLPKNTMVEHLRRQKNKKASTPASNQAWPAVTGNNKPTGSLTSTQEWPAPMSNNKRIDALSSNQAWPASGRGPQTSESSKLNTKASTNVIPGSSSNFGRNKPAKNNGSATSSYASLAQGQPSLQNEPSSSSSSSSRGGSGSSRIIHSSSAPNLVEAVSSESDFPPVSAIKKQPANVQAILNVEDVQTANKSLVERIHAGLSFDQDKYIAFKEISGEFRQGLMDASTYLMHVQQFGLTHLVLELAKLCPDAEKQRDLVDTFYANFSTSYLRENGSTGLKQSNGDKKGKGKSIGASNISSKDKLADDVISTVRNLQSNYKTPLEDDVEILSKDGYRAAKGKSTVIIDEPRAVVRTSDQPMLKVKNSSQFVDDRYNLNSGSGDGKGKQKKKTSKFLRVRLGDGSIASLLDSKSSDSDPELESDSAKAASDGKNSEGLPVRGVWRNGGGSKLLAKSSKDARR</sequence>
<comment type="pathway">
    <text evidence="3">Protein modification; protein ubiquitination.</text>
</comment>
<feature type="region of interest" description="Disordered" evidence="13">
    <location>
        <begin position="822"/>
        <end position="876"/>
    </location>
</feature>
<dbReference type="GO" id="GO:0043022">
    <property type="term" value="F:ribosome binding"/>
    <property type="evidence" value="ECO:0007669"/>
    <property type="project" value="TreeGrafter"/>
</dbReference>
<dbReference type="InterPro" id="IPR013087">
    <property type="entry name" value="Znf_C2H2_type"/>
</dbReference>
<evidence type="ECO:0000256" key="12">
    <source>
        <dbReference type="PROSITE-ProRule" id="PRU00175"/>
    </source>
</evidence>
<organism evidence="15 16">
    <name type="scientific">Heracleum sosnowskyi</name>
    <dbReference type="NCBI Taxonomy" id="360622"/>
    <lineage>
        <taxon>Eukaryota</taxon>
        <taxon>Viridiplantae</taxon>
        <taxon>Streptophyta</taxon>
        <taxon>Embryophyta</taxon>
        <taxon>Tracheophyta</taxon>
        <taxon>Spermatophyta</taxon>
        <taxon>Magnoliopsida</taxon>
        <taxon>eudicotyledons</taxon>
        <taxon>Gunneridae</taxon>
        <taxon>Pentapetalae</taxon>
        <taxon>asterids</taxon>
        <taxon>campanulids</taxon>
        <taxon>Apiales</taxon>
        <taxon>Apiaceae</taxon>
        <taxon>Apioideae</taxon>
        <taxon>apioid superclade</taxon>
        <taxon>Tordylieae</taxon>
        <taxon>Tordyliinae</taxon>
        <taxon>Heracleum</taxon>
    </lineage>
</organism>
<feature type="domain" description="RING-type" evidence="14">
    <location>
        <begin position="5"/>
        <end position="46"/>
    </location>
</feature>
<feature type="region of interest" description="Disordered" evidence="13">
    <location>
        <begin position="788"/>
        <end position="807"/>
    </location>
</feature>
<feature type="compositionally biased region" description="Polar residues" evidence="13">
    <location>
        <begin position="337"/>
        <end position="356"/>
    </location>
</feature>
<evidence type="ECO:0000256" key="8">
    <source>
        <dbReference type="ARBA" id="ARBA00022723"/>
    </source>
</evidence>
<dbReference type="Pfam" id="PF25447">
    <property type="entry name" value="RING_ZNF598"/>
    <property type="match status" value="1"/>
</dbReference>
<reference evidence="15" key="2">
    <citation type="submission" date="2023-05" db="EMBL/GenBank/DDBJ databases">
        <authorList>
            <person name="Schelkunov M.I."/>
        </authorList>
    </citation>
    <scope>NUCLEOTIDE SEQUENCE</scope>
    <source>
        <strain evidence="15">Hsosn_3</strain>
        <tissue evidence="15">Leaf</tissue>
    </source>
</reference>
<gene>
    <name evidence="15" type="ORF">POM88_050015</name>
</gene>
<feature type="region of interest" description="Disordered" evidence="13">
    <location>
        <begin position="337"/>
        <end position="362"/>
    </location>
</feature>
<dbReference type="PROSITE" id="PS00028">
    <property type="entry name" value="ZINC_FINGER_C2H2_1"/>
    <property type="match status" value="1"/>
</dbReference>
<dbReference type="PROSITE" id="PS50089">
    <property type="entry name" value="ZF_RING_2"/>
    <property type="match status" value="1"/>
</dbReference>
<keyword evidence="16" id="KW-1185">Reference proteome</keyword>
<feature type="compositionally biased region" description="Polar residues" evidence="13">
    <location>
        <begin position="437"/>
        <end position="545"/>
    </location>
</feature>
<keyword evidence="7 15" id="KW-0808">Transferase</keyword>
<feature type="compositionally biased region" description="Low complexity" evidence="13">
    <location>
        <begin position="546"/>
        <end position="565"/>
    </location>
</feature>
<dbReference type="PANTHER" id="PTHR22938:SF0">
    <property type="entry name" value="E3 UBIQUITIN-PROTEIN LIGASE ZNF598"/>
    <property type="match status" value="1"/>
</dbReference>
<protein>
    <recommendedName>
        <fullName evidence="4">RING-type E3 ubiquitin transferase</fullName>
        <ecNumber evidence="4">2.3.2.27</ecNumber>
    </recommendedName>
</protein>
<evidence type="ECO:0000313" key="15">
    <source>
        <dbReference type="EMBL" id="KAK1356759.1"/>
    </source>
</evidence>
<comment type="caution">
    <text evidence="15">The sequence shown here is derived from an EMBL/GenBank/DDBJ whole genome shotgun (WGS) entry which is preliminary data.</text>
</comment>
<evidence type="ECO:0000256" key="11">
    <source>
        <dbReference type="ARBA" id="ARBA00035113"/>
    </source>
</evidence>
<dbReference type="EMBL" id="JAUIZM010000011">
    <property type="protein sequence ID" value="KAK1356759.1"/>
    <property type="molecule type" value="Genomic_DNA"/>
</dbReference>
<reference evidence="15" key="1">
    <citation type="submission" date="2023-02" db="EMBL/GenBank/DDBJ databases">
        <title>Genome of toxic invasive species Heracleum sosnowskyi carries increased number of genes despite the absence of recent whole-genome duplications.</title>
        <authorList>
            <person name="Schelkunov M."/>
            <person name="Shtratnikova V."/>
            <person name="Makarenko M."/>
            <person name="Klepikova A."/>
            <person name="Omelchenko D."/>
            <person name="Novikova G."/>
            <person name="Obukhova E."/>
            <person name="Bogdanov V."/>
            <person name="Penin A."/>
            <person name="Logacheva M."/>
        </authorList>
    </citation>
    <scope>NUCLEOTIDE SEQUENCE</scope>
    <source>
        <strain evidence="15">Hsosn_3</strain>
        <tissue evidence="15">Leaf</tissue>
    </source>
</reference>
<evidence type="ECO:0000259" key="14">
    <source>
        <dbReference type="PROSITE" id="PS50089"/>
    </source>
</evidence>
<dbReference type="InterPro" id="IPR044288">
    <property type="entry name" value="ZNF598/HEL2"/>
</dbReference>
<feature type="region of interest" description="Disordered" evidence="13">
    <location>
        <begin position="403"/>
        <end position="565"/>
    </location>
</feature>
<dbReference type="GO" id="GO:0005737">
    <property type="term" value="C:cytoplasm"/>
    <property type="evidence" value="ECO:0007669"/>
    <property type="project" value="UniProtKB-SubCell"/>
</dbReference>
<evidence type="ECO:0000256" key="1">
    <source>
        <dbReference type="ARBA" id="ARBA00000900"/>
    </source>
</evidence>
<dbReference type="PANTHER" id="PTHR22938">
    <property type="entry name" value="ZINC FINGER PROTEIN 598"/>
    <property type="match status" value="1"/>
</dbReference>
<evidence type="ECO:0000313" key="16">
    <source>
        <dbReference type="Proteomes" id="UP001237642"/>
    </source>
</evidence>
<evidence type="ECO:0000256" key="13">
    <source>
        <dbReference type="SAM" id="MobiDB-lite"/>
    </source>
</evidence>
<dbReference type="InterPro" id="IPR056437">
    <property type="entry name" value="Znf-C2H2_ZNF598/HEL2"/>
</dbReference>
<dbReference type="GO" id="GO:0061630">
    <property type="term" value="F:ubiquitin protein ligase activity"/>
    <property type="evidence" value="ECO:0007669"/>
    <property type="project" value="UniProtKB-EC"/>
</dbReference>
<dbReference type="InterPro" id="IPR001841">
    <property type="entry name" value="Znf_RING"/>
</dbReference>
<dbReference type="InterPro" id="IPR041888">
    <property type="entry name" value="RING-HC_ZNF598/HEL2"/>
</dbReference>
<dbReference type="Pfam" id="PF23230">
    <property type="entry name" value="zf-C2H2_13"/>
    <property type="match status" value="1"/>
</dbReference>
<accession>A0AAD8GYX2</accession>
<dbReference type="InterPro" id="IPR057634">
    <property type="entry name" value="PAH_ZNF598/HEL2"/>
</dbReference>
<keyword evidence="9 12" id="KW-0863">Zinc-finger</keyword>
<evidence type="ECO:0000256" key="7">
    <source>
        <dbReference type="ARBA" id="ARBA00022679"/>
    </source>
</evidence>
<comment type="catalytic activity">
    <reaction evidence="1">
        <text>S-ubiquitinyl-[E2 ubiquitin-conjugating enzyme]-L-cysteine + [acceptor protein]-L-lysine = [E2 ubiquitin-conjugating enzyme]-L-cysteine + N(6)-ubiquitinyl-[acceptor protein]-L-lysine.</text>
        <dbReference type="EC" id="2.3.2.27"/>
    </reaction>
</comment>
<evidence type="ECO:0000256" key="5">
    <source>
        <dbReference type="ARBA" id="ARBA00022490"/>
    </source>
</evidence>
<dbReference type="EC" id="2.3.2.27" evidence="4"/>
<dbReference type="CDD" id="cd16615">
    <property type="entry name" value="RING-HC_ZNF598"/>
    <property type="match status" value="1"/>
</dbReference>
<dbReference type="Pfam" id="PF23202">
    <property type="entry name" value="PAH_ZNF598"/>
    <property type="match status" value="1"/>
</dbReference>
<comment type="subcellular location">
    <subcellularLocation>
        <location evidence="2">Cytoplasm</location>
    </subcellularLocation>
</comment>
<feature type="region of interest" description="Disordered" evidence="13">
    <location>
        <begin position="690"/>
        <end position="712"/>
    </location>
</feature>
<evidence type="ECO:0000256" key="4">
    <source>
        <dbReference type="ARBA" id="ARBA00012483"/>
    </source>
</evidence>
<dbReference type="GO" id="GO:0008270">
    <property type="term" value="F:zinc ion binding"/>
    <property type="evidence" value="ECO:0007669"/>
    <property type="project" value="UniProtKB-KW"/>
</dbReference>
<keyword evidence="6" id="KW-0597">Phosphoprotein</keyword>
<proteinExistence type="inferred from homology"/>
<keyword evidence="10" id="KW-0862">Zinc</keyword>